<comment type="pathway">
    <text evidence="1">Glycan metabolism; L-arabinan degradation.</text>
</comment>
<dbReference type="InterPro" id="IPR006710">
    <property type="entry name" value="Glyco_hydro_43"/>
</dbReference>
<comment type="caution">
    <text evidence="7">The sequence shown here is derived from an EMBL/GenBank/DDBJ whole genome shotgun (WGS) entry which is preliminary data.</text>
</comment>
<dbReference type="Gene3D" id="2.115.10.20">
    <property type="entry name" value="Glycosyl hydrolase domain, family 43"/>
    <property type="match status" value="1"/>
</dbReference>
<dbReference type="Pfam" id="PF04616">
    <property type="entry name" value="Glyco_hydro_43"/>
    <property type="match status" value="1"/>
</dbReference>
<keyword evidence="3 5" id="KW-0378">Hydrolase</keyword>
<dbReference type="RefSeq" id="WP_200270276.1">
    <property type="nucleotide sequence ID" value="NZ_JAENIJ010000014.1"/>
</dbReference>
<proteinExistence type="inferred from homology"/>
<dbReference type="PANTHER" id="PTHR43301">
    <property type="entry name" value="ARABINAN ENDO-1,5-ALPHA-L-ARABINOSIDASE"/>
    <property type="match status" value="1"/>
</dbReference>
<gene>
    <name evidence="7" type="ORF">JIN85_10195</name>
</gene>
<evidence type="ECO:0000256" key="3">
    <source>
        <dbReference type="ARBA" id="ARBA00022801"/>
    </source>
</evidence>
<evidence type="ECO:0000256" key="4">
    <source>
        <dbReference type="ARBA" id="ARBA00023295"/>
    </source>
</evidence>
<feature type="signal peptide" evidence="6">
    <location>
        <begin position="1"/>
        <end position="21"/>
    </location>
</feature>
<organism evidence="7 8">
    <name type="scientific">Luteolibacter pohnpeiensis</name>
    <dbReference type="NCBI Taxonomy" id="454153"/>
    <lineage>
        <taxon>Bacteria</taxon>
        <taxon>Pseudomonadati</taxon>
        <taxon>Verrucomicrobiota</taxon>
        <taxon>Verrucomicrobiia</taxon>
        <taxon>Verrucomicrobiales</taxon>
        <taxon>Verrucomicrobiaceae</taxon>
        <taxon>Luteolibacter</taxon>
    </lineage>
</organism>
<dbReference type="Proteomes" id="UP000603141">
    <property type="component" value="Unassembled WGS sequence"/>
</dbReference>
<accession>A0A934VUQ5</accession>
<dbReference type="GO" id="GO:0004553">
    <property type="term" value="F:hydrolase activity, hydrolyzing O-glycosyl compounds"/>
    <property type="evidence" value="ECO:0007669"/>
    <property type="project" value="InterPro"/>
</dbReference>
<dbReference type="InterPro" id="IPR023296">
    <property type="entry name" value="Glyco_hydro_beta-prop_sf"/>
</dbReference>
<reference evidence="7" key="1">
    <citation type="submission" date="2021-01" db="EMBL/GenBank/DDBJ databases">
        <title>Modified the classification status of verrucomicrobia.</title>
        <authorList>
            <person name="Feng X."/>
        </authorList>
    </citation>
    <scope>NUCLEOTIDE SEQUENCE</scope>
    <source>
        <strain evidence="7">KCTC 22041</strain>
    </source>
</reference>
<dbReference type="InterPro" id="IPR050727">
    <property type="entry name" value="GH43_arabinanases"/>
</dbReference>
<dbReference type="SUPFAM" id="SSF75005">
    <property type="entry name" value="Arabinanase/levansucrase/invertase"/>
    <property type="match status" value="1"/>
</dbReference>
<keyword evidence="6" id="KW-0732">Signal</keyword>
<evidence type="ECO:0000256" key="2">
    <source>
        <dbReference type="ARBA" id="ARBA00009865"/>
    </source>
</evidence>
<comment type="similarity">
    <text evidence="2 5">Belongs to the glycosyl hydrolase 43 family.</text>
</comment>
<evidence type="ECO:0000313" key="7">
    <source>
        <dbReference type="EMBL" id="MBK1882787.1"/>
    </source>
</evidence>
<evidence type="ECO:0000256" key="5">
    <source>
        <dbReference type="RuleBase" id="RU361187"/>
    </source>
</evidence>
<keyword evidence="4 5" id="KW-0326">Glycosidase</keyword>
<evidence type="ECO:0000313" key="8">
    <source>
        <dbReference type="Proteomes" id="UP000603141"/>
    </source>
</evidence>
<name>A0A934VUQ5_9BACT</name>
<dbReference type="AlphaFoldDB" id="A0A934VUQ5"/>
<protein>
    <submittedName>
        <fullName evidence="7">Glycoside hydrolase family 43 protein</fullName>
    </submittedName>
</protein>
<keyword evidence="8" id="KW-1185">Reference proteome</keyword>
<evidence type="ECO:0000256" key="1">
    <source>
        <dbReference type="ARBA" id="ARBA00004834"/>
    </source>
</evidence>
<evidence type="ECO:0000256" key="6">
    <source>
        <dbReference type="SAM" id="SignalP"/>
    </source>
</evidence>
<dbReference type="GO" id="GO:0005975">
    <property type="term" value="P:carbohydrate metabolic process"/>
    <property type="evidence" value="ECO:0007669"/>
    <property type="project" value="InterPro"/>
</dbReference>
<dbReference type="PANTHER" id="PTHR43301:SF3">
    <property type="entry name" value="ARABINAN ENDO-1,5-ALPHA-L-ARABINOSIDASE A-RELATED"/>
    <property type="match status" value="1"/>
</dbReference>
<dbReference type="EMBL" id="JAENIJ010000014">
    <property type="protein sequence ID" value="MBK1882787.1"/>
    <property type="molecule type" value="Genomic_DNA"/>
</dbReference>
<feature type="chain" id="PRO_5036844580" evidence="6">
    <location>
        <begin position="22"/>
        <end position="339"/>
    </location>
</feature>
<sequence>MKKLASLIALAVGLTGFTAFAGDDVWMLAYFRQRYEGRVEYDANGKPYQVPLPNPMKVEQLHLAVSEDGRHWKPLHDNQPVWSQRLRDPFIHRGNDGLFHLLATGGGSARNGKDRKQAGPVCLHATSKDLKHWESVEALPLMKGVSDDDGRPSRNIWAPEWFFDEEKGDYLLVWSSSFEDAGWKKSQLWFCRTKDWKEFTPAKVLFSPGYSVIDGTLMKHDGRYYLFHKEEEFSPATGERRAIRLAVSDQLEGPYEIQDGEMNGGQLVPTITEGPSVMPDPTKPGWLLLYDYCMTDRYGLSSSPDLKKWTIEEDVSFPPDARHSSVFKLSREEFEKLEE</sequence>
<dbReference type="CDD" id="cd08983">
    <property type="entry name" value="GH43_Bt3655-like"/>
    <property type="match status" value="1"/>
</dbReference>